<dbReference type="Proteomes" id="UP000054097">
    <property type="component" value="Unassembled WGS sequence"/>
</dbReference>
<feature type="compositionally biased region" description="Acidic residues" evidence="1">
    <location>
        <begin position="254"/>
        <end position="269"/>
    </location>
</feature>
<gene>
    <name evidence="2" type="ORF">M408DRAFT_24673</name>
</gene>
<proteinExistence type="predicted"/>
<dbReference type="AlphaFoldDB" id="A0A0C3B6W9"/>
<feature type="compositionally biased region" description="Low complexity" evidence="1">
    <location>
        <begin position="299"/>
        <end position="312"/>
    </location>
</feature>
<evidence type="ECO:0000256" key="1">
    <source>
        <dbReference type="SAM" id="MobiDB-lite"/>
    </source>
</evidence>
<accession>A0A0C3B6W9</accession>
<feature type="region of interest" description="Disordered" evidence="1">
    <location>
        <begin position="1"/>
        <end position="70"/>
    </location>
</feature>
<evidence type="ECO:0000313" key="3">
    <source>
        <dbReference type="Proteomes" id="UP000054097"/>
    </source>
</evidence>
<protein>
    <submittedName>
        <fullName evidence="2">Uncharacterized protein</fullName>
    </submittedName>
</protein>
<feature type="compositionally biased region" description="Basic and acidic residues" evidence="1">
    <location>
        <begin position="224"/>
        <end position="239"/>
    </location>
</feature>
<organism evidence="2 3">
    <name type="scientific">Serendipita vermifera MAFF 305830</name>
    <dbReference type="NCBI Taxonomy" id="933852"/>
    <lineage>
        <taxon>Eukaryota</taxon>
        <taxon>Fungi</taxon>
        <taxon>Dikarya</taxon>
        <taxon>Basidiomycota</taxon>
        <taxon>Agaricomycotina</taxon>
        <taxon>Agaricomycetes</taxon>
        <taxon>Sebacinales</taxon>
        <taxon>Serendipitaceae</taxon>
        <taxon>Serendipita</taxon>
    </lineage>
</organism>
<reference evidence="3" key="2">
    <citation type="submission" date="2015-01" db="EMBL/GenBank/DDBJ databases">
        <title>Evolutionary Origins and Diversification of the Mycorrhizal Mutualists.</title>
        <authorList>
            <consortium name="DOE Joint Genome Institute"/>
            <consortium name="Mycorrhizal Genomics Consortium"/>
            <person name="Kohler A."/>
            <person name="Kuo A."/>
            <person name="Nagy L.G."/>
            <person name="Floudas D."/>
            <person name="Copeland A."/>
            <person name="Barry K.W."/>
            <person name="Cichocki N."/>
            <person name="Veneault-Fourrey C."/>
            <person name="LaButti K."/>
            <person name="Lindquist E.A."/>
            <person name="Lipzen A."/>
            <person name="Lundell T."/>
            <person name="Morin E."/>
            <person name="Murat C."/>
            <person name="Riley R."/>
            <person name="Ohm R."/>
            <person name="Sun H."/>
            <person name="Tunlid A."/>
            <person name="Henrissat B."/>
            <person name="Grigoriev I.V."/>
            <person name="Hibbett D.S."/>
            <person name="Martin F."/>
        </authorList>
    </citation>
    <scope>NUCLEOTIDE SEQUENCE [LARGE SCALE GENOMIC DNA]</scope>
    <source>
        <strain evidence="3">MAFF 305830</strain>
    </source>
</reference>
<dbReference type="EMBL" id="KN824300">
    <property type="protein sequence ID" value="KIM27196.1"/>
    <property type="molecule type" value="Genomic_DNA"/>
</dbReference>
<sequence>MSTPSRRNIARRSAVSQTPSSRASQPYSEEGRNSSIASRRLRAARGSDEEDPASTYHQQAPRARTRERIRTQKVITSEALYDARGLAMGSSGHNQHRLEQTEDYLNGIYRPDTEAQVTNSLGLYLQGQGDLANRLFFPSTASLPDEEMLDYVTETESGSMHTALMRDAWDDNSTDVGSTVTSMDAPMSIVYDDYSSSESDVTIHSRHSHSRSSTPRQAGGPLAETRRECSHNNDSRSVETDEETDSISGFFSLSEDDDDEDGETEDEQQDAPPATRHAHCEPRFSQRLIAFTDKRSDNPSPQRRQPQRQRSPSPFPSPRWSRGRALRQYRLV</sequence>
<feature type="compositionally biased region" description="Basic residues" evidence="1">
    <location>
        <begin position="321"/>
        <end position="332"/>
    </location>
</feature>
<feature type="compositionally biased region" description="Polar residues" evidence="1">
    <location>
        <begin position="14"/>
        <end position="27"/>
    </location>
</feature>
<name>A0A0C3B6W9_SERVB</name>
<evidence type="ECO:0000313" key="2">
    <source>
        <dbReference type="EMBL" id="KIM27196.1"/>
    </source>
</evidence>
<dbReference type="HOGENOM" id="CLU_980605_0_0_1"/>
<keyword evidence="3" id="KW-1185">Reference proteome</keyword>
<reference evidence="2 3" key="1">
    <citation type="submission" date="2014-04" db="EMBL/GenBank/DDBJ databases">
        <authorList>
            <consortium name="DOE Joint Genome Institute"/>
            <person name="Kuo A."/>
            <person name="Zuccaro A."/>
            <person name="Kohler A."/>
            <person name="Nagy L.G."/>
            <person name="Floudas D."/>
            <person name="Copeland A."/>
            <person name="Barry K.W."/>
            <person name="Cichocki N."/>
            <person name="Veneault-Fourrey C."/>
            <person name="LaButti K."/>
            <person name="Lindquist E.A."/>
            <person name="Lipzen A."/>
            <person name="Lundell T."/>
            <person name="Morin E."/>
            <person name="Murat C."/>
            <person name="Sun H."/>
            <person name="Tunlid A."/>
            <person name="Henrissat B."/>
            <person name="Grigoriev I.V."/>
            <person name="Hibbett D.S."/>
            <person name="Martin F."/>
            <person name="Nordberg H.P."/>
            <person name="Cantor M.N."/>
            <person name="Hua S.X."/>
        </authorList>
    </citation>
    <scope>NUCLEOTIDE SEQUENCE [LARGE SCALE GENOMIC DNA]</scope>
    <source>
        <strain evidence="2 3">MAFF 305830</strain>
    </source>
</reference>
<feature type="region of interest" description="Disordered" evidence="1">
    <location>
        <begin position="200"/>
        <end position="332"/>
    </location>
</feature>